<dbReference type="InterPro" id="IPR029058">
    <property type="entry name" value="AB_hydrolase_fold"/>
</dbReference>
<keyword evidence="4" id="KW-1185">Reference proteome</keyword>
<evidence type="ECO:0000259" key="2">
    <source>
        <dbReference type="Pfam" id="PF20434"/>
    </source>
</evidence>
<reference evidence="3 4" key="1">
    <citation type="submission" date="2016-03" db="EMBL/GenBank/DDBJ databases">
        <title>Pediococcus and Lactobacillus from brewery environment - whole genome sequencing and assembly.</title>
        <authorList>
            <person name="Behr J."/>
            <person name="Geissler A.J."/>
            <person name="Vogel R.F."/>
        </authorList>
    </citation>
    <scope>NUCLEOTIDE SEQUENCE [LARGE SCALE GENOMIC DNA]</scope>
    <source>
        <strain evidence="3 4">TMW 1.1989</strain>
    </source>
</reference>
<dbReference type="GeneID" id="42981464"/>
<dbReference type="PANTHER" id="PTHR48081">
    <property type="entry name" value="AB HYDROLASE SUPERFAMILY PROTEIN C4A8.06C"/>
    <property type="match status" value="1"/>
</dbReference>
<accession>A0A192H282</accession>
<protein>
    <submittedName>
        <fullName evidence="3">Esterase</fullName>
    </submittedName>
</protein>
<dbReference type="Proteomes" id="UP000078582">
    <property type="component" value="Chromosome"/>
</dbReference>
<dbReference type="GO" id="GO:0016787">
    <property type="term" value="F:hydrolase activity"/>
    <property type="evidence" value="ECO:0007669"/>
    <property type="project" value="UniProtKB-KW"/>
</dbReference>
<organism evidence="3 4">
    <name type="scientific">Loigolactobacillus backii</name>
    <dbReference type="NCBI Taxonomy" id="375175"/>
    <lineage>
        <taxon>Bacteria</taxon>
        <taxon>Bacillati</taxon>
        <taxon>Bacillota</taxon>
        <taxon>Bacilli</taxon>
        <taxon>Lactobacillales</taxon>
        <taxon>Lactobacillaceae</taxon>
        <taxon>Loigolactobacillus</taxon>
    </lineage>
</organism>
<dbReference type="KEGG" id="lbt:AYR52_09380"/>
<evidence type="ECO:0000256" key="1">
    <source>
        <dbReference type="ARBA" id="ARBA00022801"/>
    </source>
</evidence>
<gene>
    <name evidence="3" type="ORF">AYR53_04310</name>
</gene>
<name>A0A192H282_9LACO</name>
<dbReference type="Pfam" id="PF20434">
    <property type="entry name" value="BD-FAE"/>
    <property type="match status" value="1"/>
</dbReference>
<dbReference type="InterPro" id="IPR049492">
    <property type="entry name" value="BD-FAE-like_dom"/>
</dbReference>
<dbReference type="Gene3D" id="3.40.50.1820">
    <property type="entry name" value="alpha/beta hydrolase"/>
    <property type="match status" value="1"/>
</dbReference>
<dbReference type="InterPro" id="IPR050300">
    <property type="entry name" value="GDXG_lipolytic_enzyme"/>
</dbReference>
<dbReference type="OrthoDB" id="9815425at2"/>
<evidence type="ECO:0000313" key="3">
    <source>
        <dbReference type="EMBL" id="ANK62056.1"/>
    </source>
</evidence>
<dbReference type="AlphaFoldDB" id="A0A192H282"/>
<evidence type="ECO:0000313" key="4">
    <source>
        <dbReference type="Proteomes" id="UP000078582"/>
    </source>
</evidence>
<dbReference type="SUPFAM" id="SSF53474">
    <property type="entry name" value="alpha/beta-Hydrolases"/>
    <property type="match status" value="1"/>
</dbReference>
<proteinExistence type="predicted"/>
<sequence>MAKIIQSTDVIYQDKLGLTLDVYRNQEQQNGGALIDLHGGGWFRGDKAKDRDLAMQLAQLGYLVVVPNYRLTPLAYFPEPIADVAAVVEWLRQSKEIFDRQRIGAIGSSAGGNLAIELAIRYGIPAVSWSGIIEIDDWLENHKDVVAAADTKQDFVKTASAKINQSGANDSFYKWFVLNYLKNNVKQAGAASLVHRLSVTTGPLFLANSLNEFVPTAGVLNLQRRLVELGVPTMTKLLAGSEHAKGYLERVMPATQAFLAEFV</sequence>
<dbReference type="EMBL" id="CP014873">
    <property type="protein sequence ID" value="ANK62056.1"/>
    <property type="molecule type" value="Genomic_DNA"/>
</dbReference>
<dbReference type="STRING" id="375175.AYR53_04310"/>
<dbReference type="RefSeq" id="WP_068225767.1">
    <property type="nucleotide sequence ID" value="NZ_CP014623.1"/>
</dbReference>
<feature type="domain" description="BD-FAE-like" evidence="2">
    <location>
        <begin position="20"/>
        <end position="123"/>
    </location>
</feature>
<keyword evidence="1" id="KW-0378">Hydrolase</keyword>